<evidence type="ECO:0008006" key="3">
    <source>
        <dbReference type="Google" id="ProtNLM"/>
    </source>
</evidence>
<proteinExistence type="predicted"/>
<dbReference type="AlphaFoldDB" id="A0A081A180"/>
<accession>A0A081A180</accession>
<dbReference type="PANTHER" id="PTHR11439:SF440">
    <property type="entry name" value="INTEGRASE CATALYTIC DOMAIN-CONTAINING PROTEIN"/>
    <property type="match status" value="1"/>
</dbReference>
<name>A0A081A180_PHYNI</name>
<evidence type="ECO:0000313" key="2">
    <source>
        <dbReference type="Proteomes" id="UP000028582"/>
    </source>
</evidence>
<gene>
    <name evidence="1" type="ORF">F444_11321</name>
</gene>
<comment type="caution">
    <text evidence="1">The sequence shown here is derived from an EMBL/GenBank/DDBJ whole genome shotgun (WGS) entry which is preliminary data.</text>
</comment>
<evidence type="ECO:0000313" key="1">
    <source>
        <dbReference type="EMBL" id="ETO72641.1"/>
    </source>
</evidence>
<organism evidence="1 2">
    <name type="scientific">Phytophthora nicotianae P1976</name>
    <dbReference type="NCBI Taxonomy" id="1317066"/>
    <lineage>
        <taxon>Eukaryota</taxon>
        <taxon>Sar</taxon>
        <taxon>Stramenopiles</taxon>
        <taxon>Oomycota</taxon>
        <taxon>Peronosporomycetes</taxon>
        <taxon>Peronosporales</taxon>
        <taxon>Peronosporaceae</taxon>
        <taxon>Phytophthora</taxon>
    </lineage>
</organism>
<sequence length="159" mass="17268">MTISWECEKQTFVALSTTEAEYVAGTDEAQELLGVKELVGEIGLKMDLPMVMHMDNQAAIAQVTSEASSATTKHMDVKLKFIQDSVQKGELKPQYAESDSMLADLLTKPLAATRAKDMREAIGLTTAAARLSIEALGRSVGSSLTGYKSALFGYREMQK</sequence>
<dbReference type="Proteomes" id="UP000028582">
    <property type="component" value="Unassembled WGS sequence"/>
</dbReference>
<dbReference type="OrthoDB" id="166455at2759"/>
<dbReference type="PANTHER" id="PTHR11439">
    <property type="entry name" value="GAG-POL-RELATED RETROTRANSPOSON"/>
    <property type="match status" value="1"/>
</dbReference>
<reference evidence="1 2" key="1">
    <citation type="submission" date="2013-11" db="EMBL/GenBank/DDBJ databases">
        <title>The Genome Sequence of Phytophthora parasitica P1976.</title>
        <authorList>
            <consortium name="The Broad Institute Genomics Platform"/>
            <person name="Russ C."/>
            <person name="Tyler B."/>
            <person name="Panabieres F."/>
            <person name="Shan W."/>
            <person name="Tripathy S."/>
            <person name="Grunwald N."/>
            <person name="Machado M."/>
            <person name="Johnson C.S."/>
            <person name="Walker B."/>
            <person name="Young S."/>
            <person name="Zeng Q."/>
            <person name="Gargeya S."/>
            <person name="Fitzgerald M."/>
            <person name="Haas B."/>
            <person name="Abouelleil A."/>
            <person name="Allen A.W."/>
            <person name="Alvarado L."/>
            <person name="Arachchi H.M."/>
            <person name="Berlin A.M."/>
            <person name="Chapman S.B."/>
            <person name="Gainer-Dewar J."/>
            <person name="Goldberg J."/>
            <person name="Griggs A."/>
            <person name="Gujja S."/>
            <person name="Hansen M."/>
            <person name="Howarth C."/>
            <person name="Imamovic A."/>
            <person name="Ireland A."/>
            <person name="Larimer J."/>
            <person name="McCowan C."/>
            <person name="Murphy C."/>
            <person name="Pearson M."/>
            <person name="Poon T.W."/>
            <person name="Priest M."/>
            <person name="Roberts A."/>
            <person name="Saif S."/>
            <person name="Shea T."/>
            <person name="Sisk P."/>
            <person name="Sykes S."/>
            <person name="Wortman J."/>
            <person name="Nusbaum C."/>
            <person name="Birren B."/>
        </authorList>
    </citation>
    <scope>NUCLEOTIDE SEQUENCE [LARGE SCALE GENOMIC DNA]</scope>
    <source>
        <strain evidence="1 2">P1976</strain>
    </source>
</reference>
<protein>
    <recommendedName>
        <fullName evidence="3">Reverse transcriptase Ty1/copia-type domain-containing protein</fullName>
    </recommendedName>
</protein>
<dbReference type="EMBL" id="ANJA01002046">
    <property type="protein sequence ID" value="ETO72641.1"/>
    <property type="molecule type" value="Genomic_DNA"/>
</dbReference>
<dbReference type="CDD" id="cd09272">
    <property type="entry name" value="RNase_HI_RT_Ty1"/>
    <property type="match status" value="1"/>
</dbReference>